<organism evidence="2 3">
    <name type="scientific">Epilithonimonas lactis</name>
    <dbReference type="NCBI Taxonomy" id="421072"/>
    <lineage>
        <taxon>Bacteria</taxon>
        <taxon>Pseudomonadati</taxon>
        <taxon>Bacteroidota</taxon>
        <taxon>Flavobacteriia</taxon>
        <taxon>Flavobacteriales</taxon>
        <taxon>Weeksellaceae</taxon>
        <taxon>Chryseobacterium group</taxon>
        <taxon>Epilithonimonas</taxon>
    </lineage>
</organism>
<dbReference type="Proteomes" id="UP000028623">
    <property type="component" value="Unassembled WGS sequence"/>
</dbReference>
<accession>A0A085BKW6</accession>
<sequence length="98" mass="11706">MGHKLVCFNCRISKNLSLDISTWESNSKFCVKCNSELKLLPHRFRPPRKDDIKKWDVVIFLFENGFRYEHIYDDDLNSYVKIPENMGDAIEFINKYKV</sequence>
<evidence type="ECO:0000313" key="3">
    <source>
        <dbReference type="Proteomes" id="UP000028623"/>
    </source>
</evidence>
<evidence type="ECO:0000313" key="1">
    <source>
        <dbReference type="EMBL" id="KFC18556.1"/>
    </source>
</evidence>
<reference evidence="2 3" key="1">
    <citation type="submission" date="2014-07" db="EMBL/GenBank/DDBJ databases">
        <title>Epilithonimonas lactis LMG 22401 Genome.</title>
        <authorList>
            <person name="Pipes S.E."/>
            <person name="Stropko S.J."/>
        </authorList>
    </citation>
    <scope>NUCLEOTIDE SEQUENCE [LARGE SCALE GENOMIC DNA]</scope>
    <source>
        <strain evidence="2 3">LMG 24401</strain>
    </source>
</reference>
<dbReference type="RefSeq" id="WP_034972771.1">
    <property type="nucleotide sequence ID" value="NZ_FOFI01000003.1"/>
</dbReference>
<gene>
    <name evidence="2" type="ORF">IO89_00410</name>
    <name evidence="1" type="ORF">IO89_17030</name>
</gene>
<dbReference type="OrthoDB" id="1443646at2"/>
<dbReference type="EMBL" id="JPLY01000001">
    <property type="protein sequence ID" value="KFC23111.1"/>
    <property type="molecule type" value="Genomic_DNA"/>
</dbReference>
<name>A0A085BKW6_9FLAO</name>
<evidence type="ECO:0000313" key="2">
    <source>
        <dbReference type="EMBL" id="KFC23111.1"/>
    </source>
</evidence>
<comment type="caution">
    <text evidence="2">The sequence shown here is derived from an EMBL/GenBank/DDBJ whole genome shotgun (WGS) entry which is preliminary data.</text>
</comment>
<keyword evidence="3" id="KW-1185">Reference proteome</keyword>
<dbReference type="eggNOG" id="ENOG5032YTN">
    <property type="taxonomic scope" value="Bacteria"/>
</dbReference>
<proteinExistence type="predicted"/>
<protein>
    <submittedName>
        <fullName evidence="2">Uncharacterized protein</fullName>
    </submittedName>
</protein>
<dbReference type="STRING" id="421072.SAMN04488097_2877"/>
<dbReference type="AlphaFoldDB" id="A0A085BKW6"/>
<dbReference type="EMBL" id="JPLY01000006">
    <property type="protein sequence ID" value="KFC18556.1"/>
    <property type="molecule type" value="Genomic_DNA"/>
</dbReference>